<keyword evidence="4 6" id="KW-1133">Transmembrane helix</keyword>
<evidence type="ECO:0000256" key="2">
    <source>
        <dbReference type="ARBA" id="ARBA00022475"/>
    </source>
</evidence>
<dbReference type="STRING" id="28117.BHV66_04860"/>
<dbReference type="PANTHER" id="PTHR30086:SF20">
    <property type="entry name" value="ARGININE EXPORTER PROTEIN ARGO-RELATED"/>
    <property type="match status" value="1"/>
</dbReference>
<evidence type="ECO:0000256" key="6">
    <source>
        <dbReference type="SAM" id="Phobius"/>
    </source>
</evidence>
<feature type="transmembrane region" description="Helical" evidence="6">
    <location>
        <begin position="43"/>
        <end position="64"/>
    </location>
</feature>
<dbReference type="GO" id="GO:0005886">
    <property type="term" value="C:plasma membrane"/>
    <property type="evidence" value="ECO:0007669"/>
    <property type="project" value="UniProtKB-SubCell"/>
</dbReference>
<dbReference type="Proteomes" id="UP000187417">
    <property type="component" value="Unassembled WGS sequence"/>
</dbReference>
<feature type="transmembrane region" description="Helical" evidence="6">
    <location>
        <begin position="76"/>
        <end position="95"/>
    </location>
</feature>
<sequence>MYLEIIEILLRGFCVGVAASITVGPVAVLCIQRTLSKSRRSGIVSGLGVAAADTTMAMIAYFCYSMLQAQIDQYNQLLRVIAGIFVVIVGVYIFFQNPVPQIRRNRAGKTSLTQDFASIFGLTIANFVLVIPYILTFFAVFKISTIETFDVAGLGRGFLVIVGFFGGAILWWTSLAFLINLFRRRFRPRHMLTINHVAGIIIGVLGVYTILSTFFNLIPHGMLQA</sequence>
<keyword evidence="2" id="KW-1003">Cell membrane</keyword>
<evidence type="ECO:0000256" key="1">
    <source>
        <dbReference type="ARBA" id="ARBA00004651"/>
    </source>
</evidence>
<evidence type="ECO:0000313" key="8">
    <source>
        <dbReference type="Proteomes" id="UP000187417"/>
    </source>
</evidence>
<dbReference type="PANTHER" id="PTHR30086">
    <property type="entry name" value="ARGININE EXPORTER PROTEIN ARGO"/>
    <property type="match status" value="1"/>
</dbReference>
<dbReference type="InterPro" id="IPR001123">
    <property type="entry name" value="LeuE-type"/>
</dbReference>
<organism evidence="7 8">
    <name type="scientific">Alistipes putredinis</name>
    <dbReference type="NCBI Taxonomy" id="28117"/>
    <lineage>
        <taxon>Bacteria</taxon>
        <taxon>Pseudomonadati</taxon>
        <taxon>Bacteroidota</taxon>
        <taxon>Bacteroidia</taxon>
        <taxon>Bacteroidales</taxon>
        <taxon>Rikenellaceae</taxon>
        <taxon>Alistipes</taxon>
    </lineage>
</organism>
<keyword evidence="3 6" id="KW-0812">Transmembrane</keyword>
<dbReference type="Pfam" id="PF01810">
    <property type="entry name" value="LysE"/>
    <property type="match status" value="1"/>
</dbReference>
<feature type="transmembrane region" description="Helical" evidence="6">
    <location>
        <begin position="158"/>
        <end position="182"/>
    </location>
</feature>
<accession>A0A1Q6F701</accession>
<dbReference type="RefSeq" id="WP_278339208.1">
    <property type="nucleotide sequence ID" value="NZ_BAAFLA010000012.1"/>
</dbReference>
<evidence type="ECO:0000313" key="7">
    <source>
        <dbReference type="EMBL" id="OKY94679.1"/>
    </source>
</evidence>
<gene>
    <name evidence="7" type="ORF">BHV66_04860</name>
</gene>
<evidence type="ECO:0000256" key="5">
    <source>
        <dbReference type="ARBA" id="ARBA00023136"/>
    </source>
</evidence>
<protein>
    <submittedName>
        <fullName evidence="7">Threonine transporter RhtB</fullName>
    </submittedName>
</protein>
<proteinExistence type="predicted"/>
<dbReference type="EMBL" id="MNQH01000025">
    <property type="protein sequence ID" value="OKY94679.1"/>
    <property type="molecule type" value="Genomic_DNA"/>
</dbReference>
<evidence type="ECO:0000256" key="4">
    <source>
        <dbReference type="ARBA" id="ARBA00022989"/>
    </source>
</evidence>
<feature type="transmembrane region" description="Helical" evidence="6">
    <location>
        <begin position="194"/>
        <end position="218"/>
    </location>
</feature>
<evidence type="ECO:0000256" key="3">
    <source>
        <dbReference type="ARBA" id="ARBA00022692"/>
    </source>
</evidence>
<reference evidence="7 8" key="1">
    <citation type="journal article" date="2016" name="Nat. Biotechnol.">
        <title>Measurement of bacterial replication rates in microbial communities.</title>
        <authorList>
            <person name="Brown C.T."/>
            <person name="Olm M.R."/>
            <person name="Thomas B.C."/>
            <person name="Banfield J.F."/>
        </authorList>
    </citation>
    <scope>NUCLEOTIDE SEQUENCE [LARGE SCALE GENOMIC DNA]</scope>
    <source>
        <strain evidence="7">CAG:67_53_122</strain>
    </source>
</reference>
<keyword evidence="5 6" id="KW-0472">Membrane</keyword>
<feature type="transmembrane region" description="Helical" evidence="6">
    <location>
        <begin position="116"/>
        <end position="138"/>
    </location>
</feature>
<name>A0A1Q6F701_9BACT</name>
<comment type="subcellular location">
    <subcellularLocation>
        <location evidence="1">Cell membrane</location>
        <topology evidence="1">Multi-pass membrane protein</topology>
    </subcellularLocation>
</comment>
<feature type="transmembrane region" description="Helical" evidence="6">
    <location>
        <begin position="6"/>
        <end position="31"/>
    </location>
</feature>
<comment type="caution">
    <text evidence="7">The sequence shown here is derived from an EMBL/GenBank/DDBJ whole genome shotgun (WGS) entry which is preliminary data.</text>
</comment>
<dbReference type="AlphaFoldDB" id="A0A1Q6F701"/>
<dbReference type="GO" id="GO:0015171">
    <property type="term" value="F:amino acid transmembrane transporter activity"/>
    <property type="evidence" value="ECO:0007669"/>
    <property type="project" value="TreeGrafter"/>
</dbReference>